<sequence length="334" mass="39271">MLTSGNPTGREIKWLFDGPSLTVKYKRGLRRAYEMPILERINITKDKRFCEELEEENLYYWEKFIYKKEAHFKIKLDIEKYIPKEHVLLVKKIAEDGVKTLLFEIKCKREQCSFLVECQTYMNHENVKHIELPRNILKNCQCLRNPNVWTRDILDGFPKLNEVDFYIPDERDSYYGSFGNRTIIKYIIKTKNAFLSNLEKNSLRKCGKLKKVELRYISDFVMSSGNTLNVLSEENLVLIAALMPDTVERLKISRGFNLLTRITDNLNEFMPSIKILTFYDGNFLDSDHLSAFKNLKIFTTDGNHIIEIPKTIKLLSSTKIIFILVIKVRMLTKN</sequence>
<keyword evidence="1" id="KW-1185">Reference proteome</keyword>
<accession>A0A0K0FGR2</accession>
<reference evidence="2" key="2">
    <citation type="submission" date="2015-08" db="UniProtKB">
        <authorList>
            <consortium name="WormBaseParasite"/>
        </authorList>
    </citation>
    <scope>IDENTIFICATION</scope>
</reference>
<reference evidence="1" key="1">
    <citation type="submission" date="2014-07" db="EMBL/GenBank/DDBJ databases">
        <authorList>
            <person name="Martin A.A"/>
            <person name="De Silva N."/>
        </authorList>
    </citation>
    <scope>NUCLEOTIDE SEQUENCE</scope>
</reference>
<protein>
    <submittedName>
        <fullName evidence="2">Uncharacterized protein</fullName>
    </submittedName>
</protein>
<dbReference type="AlphaFoldDB" id="A0A0K0FGR2"/>
<name>A0A0K0FGR2_STRVS</name>
<dbReference type="WBParaSite" id="SVE_0806700.1">
    <property type="protein sequence ID" value="SVE_0806700.1"/>
    <property type="gene ID" value="SVE_0806700"/>
</dbReference>
<proteinExistence type="predicted"/>
<dbReference type="Proteomes" id="UP000035680">
    <property type="component" value="Unassembled WGS sequence"/>
</dbReference>
<organism evidence="1 2">
    <name type="scientific">Strongyloides venezuelensis</name>
    <name type="common">Threadworm</name>
    <dbReference type="NCBI Taxonomy" id="75913"/>
    <lineage>
        <taxon>Eukaryota</taxon>
        <taxon>Metazoa</taxon>
        <taxon>Ecdysozoa</taxon>
        <taxon>Nematoda</taxon>
        <taxon>Chromadorea</taxon>
        <taxon>Rhabditida</taxon>
        <taxon>Tylenchina</taxon>
        <taxon>Panagrolaimomorpha</taxon>
        <taxon>Strongyloidoidea</taxon>
        <taxon>Strongyloididae</taxon>
        <taxon>Strongyloides</taxon>
    </lineage>
</organism>
<evidence type="ECO:0000313" key="2">
    <source>
        <dbReference type="WBParaSite" id="SVE_0806700.1"/>
    </source>
</evidence>
<evidence type="ECO:0000313" key="1">
    <source>
        <dbReference type="Proteomes" id="UP000035680"/>
    </source>
</evidence>